<feature type="domain" description="HTH araC/xylS-type" evidence="4">
    <location>
        <begin position="202"/>
        <end position="300"/>
    </location>
</feature>
<gene>
    <name evidence="5" type="ORF">DI623_06995</name>
</gene>
<dbReference type="SUPFAM" id="SSF46689">
    <property type="entry name" value="Homeodomain-like"/>
    <property type="match status" value="2"/>
</dbReference>
<evidence type="ECO:0000256" key="3">
    <source>
        <dbReference type="ARBA" id="ARBA00023163"/>
    </source>
</evidence>
<dbReference type="InterPro" id="IPR018060">
    <property type="entry name" value="HTH_AraC"/>
</dbReference>
<dbReference type="InterPro" id="IPR032783">
    <property type="entry name" value="AraC_lig"/>
</dbReference>
<comment type="caution">
    <text evidence="5">The sequence shown here is derived from an EMBL/GenBank/DDBJ whole genome shotgun (WGS) entry which is preliminary data.</text>
</comment>
<keyword evidence="2" id="KW-0238">DNA-binding</keyword>
<dbReference type="PANTHER" id="PTHR46796:SF7">
    <property type="entry name" value="ARAC FAMILY TRANSCRIPTIONAL REGULATOR"/>
    <property type="match status" value="1"/>
</dbReference>
<dbReference type="Pfam" id="PF12852">
    <property type="entry name" value="Cupin_6"/>
    <property type="match status" value="1"/>
</dbReference>
<keyword evidence="1" id="KW-0805">Transcription regulation</keyword>
<dbReference type="Gene3D" id="1.10.10.60">
    <property type="entry name" value="Homeodomain-like"/>
    <property type="match status" value="2"/>
</dbReference>
<evidence type="ECO:0000313" key="5">
    <source>
        <dbReference type="EMBL" id="PZO90392.1"/>
    </source>
</evidence>
<dbReference type="GO" id="GO:0003700">
    <property type="term" value="F:DNA-binding transcription factor activity"/>
    <property type="evidence" value="ECO:0007669"/>
    <property type="project" value="InterPro"/>
</dbReference>
<name>A0A2W5AAW2_9SPHN</name>
<dbReference type="PROSITE" id="PS01124">
    <property type="entry name" value="HTH_ARAC_FAMILY_2"/>
    <property type="match status" value="1"/>
</dbReference>
<dbReference type="InterPro" id="IPR009057">
    <property type="entry name" value="Homeodomain-like_sf"/>
</dbReference>
<dbReference type="AlphaFoldDB" id="A0A2W5AAW2"/>
<dbReference type="PRINTS" id="PR00032">
    <property type="entry name" value="HTHARAC"/>
</dbReference>
<evidence type="ECO:0000256" key="1">
    <source>
        <dbReference type="ARBA" id="ARBA00023015"/>
    </source>
</evidence>
<dbReference type="PANTHER" id="PTHR46796">
    <property type="entry name" value="HTH-TYPE TRANSCRIPTIONAL ACTIVATOR RHAS-RELATED"/>
    <property type="match status" value="1"/>
</dbReference>
<evidence type="ECO:0000256" key="2">
    <source>
        <dbReference type="ARBA" id="ARBA00023125"/>
    </source>
</evidence>
<dbReference type="GO" id="GO:0043565">
    <property type="term" value="F:sequence-specific DNA binding"/>
    <property type="evidence" value="ECO:0007669"/>
    <property type="project" value="InterPro"/>
</dbReference>
<dbReference type="InterPro" id="IPR020449">
    <property type="entry name" value="Tscrpt_reg_AraC-type_HTH"/>
</dbReference>
<evidence type="ECO:0000259" key="4">
    <source>
        <dbReference type="PROSITE" id="PS01124"/>
    </source>
</evidence>
<dbReference type="EMBL" id="QFNN01000029">
    <property type="protein sequence ID" value="PZO90392.1"/>
    <property type="molecule type" value="Genomic_DNA"/>
</dbReference>
<proteinExistence type="predicted"/>
<organism evidence="5 6">
    <name type="scientific">Sphingomonas sanxanigenens</name>
    <dbReference type="NCBI Taxonomy" id="397260"/>
    <lineage>
        <taxon>Bacteria</taxon>
        <taxon>Pseudomonadati</taxon>
        <taxon>Pseudomonadota</taxon>
        <taxon>Alphaproteobacteria</taxon>
        <taxon>Sphingomonadales</taxon>
        <taxon>Sphingomonadaceae</taxon>
        <taxon>Sphingomonas</taxon>
    </lineage>
</organism>
<dbReference type="SMART" id="SM00342">
    <property type="entry name" value="HTH_ARAC"/>
    <property type="match status" value="1"/>
</dbReference>
<reference evidence="5 6" key="1">
    <citation type="submission" date="2017-08" db="EMBL/GenBank/DDBJ databases">
        <title>Infants hospitalized years apart are colonized by the same room-sourced microbial strains.</title>
        <authorList>
            <person name="Brooks B."/>
            <person name="Olm M.R."/>
            <person name="Firek B.A."/>
            <person name="Baker R."/>
            <person name="Thomas B.C."/>
            <person name="Morowitz M.J."/>
            <person name="Banfield J.F."/>
        </authorList>
    </citation>
    <scope>NUCLEOTIDE SEQUENCE [LARGE SCALE GENOMIC DNA]</scope>
    <source>
        <strain evidence="5">S2_018_000_R2_101</strain>
    </source>
</reference>
<dbReference type="Proteomes" id="UP000249066">
    <property type="component" value="Unassembled WGS sequence"/>
</dbReference>
<dbReference type="InterPro" id="IPR050204">
    <property type="entry name" value="AraC_XylS_family_regulators"/>
</dbReference>
<sequence>MDPIDDVFSAMRVRNALYCRIEATAPWGVAFVRGKAARFGLVVRGGCWLTVEGEEPLALAAGDCYVIVNGAQYALQDRPESQTRFCYDALRQNASHVVRLDGGGEAATVVTGWFRYDSVSIQPLVDLMPTLIHARMDAAGAEILQRTLQLLAIETARQTLGSTTVVSRLADILFIQAIRTHAEAEGDAAKGWIGALGDHKLARAFAAVHAHVDRAWTVEELAQEAGMSRSAYAARFKERVGLSPLEYVTRWRMFRAGALLRDGRLSIAEIAIRVGYENESAFAKAFKRTTGMTPGAYRRGDREIRFSRRSLPLAPIDPKADGQAIAA</sequence>
<evidence type="ECO:0000313" key="6">
    <source>
        <dbReference type="Proteomes" id="UP000249066"/>
    </source>
</evidence>
<protein>
    <submittedName>
        <fullName evidence="5">AraC family transcriptional regulator</fullName>
    </submittedName>
</protein>
<accession>A0A2W5AAW2</accession>
<dbReference type="Pfam" id="PF12833">
    <property type="entry name" value="HTH_18"/>
    <property type="match status" value="1"/>
</dbReference>
<keyword evidence="3" id="KW-0804">Transcription</keyword>